<keyword evidence="1" id="KW-0732">Signal</keyword>
<evidence type="ECO:0000313" key="2">
    <source>
        <dbReference type="EMBL" id="MFD2532493.1"/>
    </source>
</evidence>
<gene>
    <name evidence="2" type="ORF">ACFSVN_08555</name>
</gene>
<feature type="chain" id="PRO_5047344909" evidence="1">
    <location>
        <begin position="21"/>
        <end position="128"/>
    </location>
</feature>
<comment type="caution">
    <text evidence="2">The sequence shown here is derived from an EMBL/GenBank/DDBJ whole genome shotgun (WGS) entry which is preliminary data.</text>
</comment>
<reference evidence="3" key="1">
    <citation type="journal article" date="2019" name="Int. J. Syst. Evol. Microbiol.">
        <title>The Global Catalogue of Microorganisms (GCM) 10K type strain sequencing project: providing services to taxonomists for standard genome sequencing and annotation.</title>
        <authorList>
            <consortium name="The Broad Institute Genomics Platform"/>
            <consortium name="The Broad Institute Genome Sequencing Center for Infectious Disease"/>
            <person name="Wu L."/>
            <person name="Ma J."/>
        </authorList>
    </citation>
    <scope>NUCLEOTIDE SEQUENCE [LARGE SCALE GENOMIC DNA]</scope>
    <source>
        <strain evidence="3">KCTC 52042</strain>
    </source>
</reference>
<protein>
    <submittedName>
        <fullName evidence="2">Uncharacterized protein</fullName>
    </submittedName>
</protein>
<proteinExistence type="predicted"/>
<feature type="signal peptide" evidence="1">
    <location>
        <begin position="1"/>
        <end position="20"/>
    </location>
</feature>
<keyword evidence="3" id="KW-1185">Reference proteome</keyword>
<dbReference type="Proteomes" id="UP001597460">
    <property type="component" value="Unassembled WGS sequence"/>
</dbReference>
<evidence type="ECO:0000256" key="1">
    <source>
        <dbReference type="SAM" id="SignalP"/>
    </source>
</evidence>
<name>A0ABW5JJ88_9BACT</name>
<organism evidence="2 3">
    <name type="scientific">Gracilimonas halophila</name>
    <dbReference type="NCBI Taxonomy" id="1834464"/>
    <lineage>
        <taxon>Bacteria</taxon>
        <taxon>Pseudomonadati</taxon>
        <taxon>Balneolota</taxon>
        <taxon>Balneolia</taxon>
        <taxon>Balneolales</taxon>
        <taxon>Balneolaceae</taxon>
        <taxon>Gracilimonas</taxon>
    </lineage>
</organism>
<sequence>MKTILALLLLFSIPLISVNAQTTVVFNVDMRAAIQDSTFIPDQDYVQIKGNLYPLGLRSGTRMRDEAPIDSVYSVEVRFSRQHSNKRLSFNFEIVKPNNKLSEQGPRSILLNDENINIQPLGFNSFAF</sequence>
<dbReference type="EMBL" id="JBHULI010000024">
    <property type="protein sequence ID" value="MFD2532493.1"/>
    <property type="molecule type" value="Genomic_DNA"/>
</dbReference>
<evidence type="ECO:0000313" key="3">
    <source>
        <dbReference type="Proteomes" id="UP001597460"/>
    </source>
</evidence>
<accession>A0ABW5JJ88</accession>
<dbReference type="RefSeq" id="WP_390300998.1">
    <property type="nucleotide sequence ID" value="NZ_JBHULI010000024.1"/>
</dbReference>